<comment type="subunit">
    <text evidence="3">Homodimer.</text>
</comment>
<evidence type="ECO:0000313" key="13">
    <source>
        <dbReference type="EMBL" id="KGE02582.1"/>
    </source>
</evidence>
<evidence type="ECO:0000313" key="14">
    <source>
        <dbReference type="Proteomes" id="UP000029640"/>
    </source>
</evidence>
<keyword evidence="6" id="KW-0426">Late protein</keyword>
<evidence type="ECO:0000256" key="11">
    <source>
        <dbReference type="RuleBase" id="RU003939"/>
    </source>
</evidence>
<dbReference type="Proteomes" id="UP000029640">
    <property type="component" value="Unassembled WGS sequence"/>
</dbReference>
<dbReference type="GO" id="GO:0003677">
    <property type="term" value="F:DNA binding"/>
    <property type="evidence" value="ECO:0007669"/>
    <property type="project" value="UniProtKB-KW"/>
</dbReference>
<reference evidence="13 14" key="1">
    <citation type="journal article" date="2014" name="Genome Announc.">
        <title>Genome Sequence of Gammaproteobacterial Pseudohaliea rubra Type Strain DSM 19751, Isolated from Coastal Seawater of the Mediterranean Sea.</title>
        <authorList>
            <person name="Spring S."/>
            <person name="Fiebig A."/>
            <person name="Riedel T."/>
            <person name="Goker M."/>
            <person name="Klenk H.P."/>
        </authorList>
    </citation>
    <scope>NUCLEOTIDE SEQUENCE [LARGE SCALE GENOMIC DNA]</scope>
    <source>
        <strain evidence="13 14">DSM 19751</strain>
    </source>
</reference>
<dbReference type="HOGENOM" id="CLU_105066_0_1_6"/>
<name>A0A095VMC2_9GAMM</name>
<protein>
    <recommendedName>
        <fullName evidence="4">Viral histone-like protein</fullName>
    </recommendedName>
    <alternativeName>
        <fullName evidence="9">DNA-binding protein pA104R</fullName>
    </alternativeName>
    <alternativeName>
        <fullName evidence="8">pA104R</fullName>
    </alternativeName>
</protein>
<accession>A0A095VMC2</accession>
<comment type="caution">
    <text evidence="13">The sequence shown here is derived from an EMBL/GenBank/DDBJ whole genome shotgun (WGS) entry which is preliminary data.</text>
</comment>
<dbReference type="PANTHER" id="PTHR33175">
    <property type="entry name" value="DNA-BINDING PROTEIN HU"/>
    <property type="match status" value="1"/>
</dbReference>
<evidence type="ECO:0000256" key="2">
    <source>
        <dbReference type="ARBA" id="ARBA00010529"/>
    </source>
</evidence>
<dbReference type="OrthoDB" id="331625at2"/>
<dbReference type="SUPFAM" id="SSF47729">
    <property type="entry name" value="IHF-like DNA-binding proteins"/>
    <property type="match status" value="1"/>
</dbReference>
<comment type="function">
    <text evidence="10">DNA-binding protein that plays a critical role in nucleoid compaction, genome replication and DNA replication and transcription. Binds to both ssDNA and dsDNA with a binding site covering about 15 nucleotides. Displays DNA-supercoiling activity only when associated with the viral DNA topoisomerase 2.</text>
</comment>
<dbReference type="Gene3D" id="4.10.520.10">
    <property type="entry name" value="IHF-like DNA-binding proteins"/>
    <property type="match status" value="1"/>
</dbReference>
<keyword evidence="14" id="KW-1185">Reference proteome</keyword>
<dbReference type="GO" id="GO:0006260">
    <property type="term" value="P:DNA replication"/>
    <property type="evidence" value="ECO:0007669"/>
    <property type="project" value="UniProtKB-KW"/>
</dbReference>
<comment type="similarity">
    <text evidence="2 11">Belongs to the bacterial histone-like protein family.</text>
</comment>
<dbReference type="STRING" id="1265313.HRUBRA_02847"/>
<gene>
    <name evidence="13" type="ORF">HRUBRA_02847</name>
</gene>
<dbReference type="InterPro" id="IPR010992">
    <property type="entry name" value="IHF-like_DNA-bd_dom_sf"/>
</dbReference>
<comment type="subcellular location">
    <subcellularLocation>
        <location evidence="1">Virion</location>
    </subcellularLocation>
</comment>
<evidence type="ECO:0000256" key="7">
    <source>
        <dbReference type="ARBA" id="ARBA00023125"/>
    </source>
</evidence>
<dbReference type="eggNOG" id="COG0776">
    <property type="taxonomic scope" value="Bacteria"/>
</dbReference>
<dbReference type="RefSeq" id="WP_035515146.1">
    <property type="nucleotide sequence ID" value="NZ_KN234753.1"/>
</dbReference>
<feature type="region of interest" description="Disordered" evidence="12">
    <location>
        <begin position="1"/>
        <end position="51"/>
    </location>
</feature>
<evidence type="ECO:0000256" key="12">
    <source>
        <dbReference type="SAM" id="MobiDB-lite"/>
    </source>
</evidence>
<dbReference type="EMBL" id="AUVB01000089">
    <property type="protein sequence ID" value="KGE02582.1"/>
    <property type="molecule type" value="Genomic_DNA"/>
</dbReference>
<evidence type="ECO:0000256" key="1">
    <source>
        <dbReference type="ARBA" id="ARBA00004328"/>
    </source>
</evidence>
<dbReference type="InterPro" id="IPR000119">
    <property type="entry name" value="Hist_DNA-bd"/>
</dbReference>
<proteinExistence type="inferred from homology"/>
<evidence type="ECO:0000256" key="4">
    <source>
        <dbReference type="ARBA" id="ARBA00016145"/>
    </source>
</evidence>
<evidence type="ECO:0000256" key="8">
    <source>
        <dbReference type="ARBA" id="ARBA00033120"/>
    </source>
</evidence>
<feature type="compositionally biased region" description="Basic residues" evidence="12">
    <location>
        <begin position="1"/>
        <end position="29"/>
    </location>
</feature>
<evidence type="ECO:0000256" key="6">
    <source>
        <dbReference type="ARBA" id="ARBA00022921"/>
    </source>
</evidence>
<dbReference type="SMART" id="SM00411">
    <property type="entry name" value="BHL"/>
    <property type="match status" value="1"/>
</dbReference>
<sequence length="159" mass="16862">MAIRKAAAKKAPAKKKVAAKKAPVKKAPARKAAPAKKAPAKKAAAAQAAPARKATALKDKLTKTQIVGTIADNTGLSKKQVGDVMGELELLIERSIKKRSVGEFTLPGLMKITTVKKPARKARKGINPFTGEETVFQAKPASVAVKVRPLKKMKEFADS</sequence>
<organism evidence="13 14">
    <name type="scientific">Pseudohaliea rubra DSM 19751</name>
    <dbReference type="NCBI Taxonomy" id="1265313"/>
    <lineage>
        <taxon>Bacteria</taxon>
        <taxon>Pseudomonadati</taxon>
        <taxon>Pseudomonadota</taxon>
        <taxon>Gammaproteobacteria</taxon>
        <taxon>Cellvibrionales</taxon>
        <taxon>Halieaceae</taxon>
        <taxon>Pseudohaliea</taxon>
    </lineage>
</organism>
<keyword evidence="7" id="KW-0238">DNA-binding</keyword>
<evidence type="ECO:0000256" key="5">
    <source>
        <dbReference type="ARBA" id="ARBA00022705"/>
    </source>
</evidence>
<dbReference type="AlphaFoldDB" id="A0A095VMC2"/>
<dbReference type="Pfam" id="PF00216">
    <property type="entry name" value="Bac_DNA_binding"/>
    <property type="match status" value="1"/>
</dbReference>
<dbReference type="GO" id="GO:0030527">
    <property type="term" value="F:structural constituent of chromatin"/>
    <property type="evidence" value="ECO:0007669"/>
    <property type="project" value="InterPro"/>
</dbReference>
<evidence type="ECO:0000256" key="10">
    <source>
        <dbReference type="ARBA" id="ARBA00046140"/>
    </source>
</evidence>
<evidence type="ECO:0000256" key="3">
    <source>
        <dbReference type="ARBA" id="ARBA00011738"/>
    </source>
</evidence>
<keyword evidence="5" id="KW-0235">DNA replication</keyword>
<feature type="compositionally biased region" description="Low complexity" evidence="12">
    <location>
        <begin position="30"/>
        <end position="51"/>
    </location>
</feature>
<evidence type="ECO:0000256" key="9">
    <source>
        <dbReference type="ARBA" id="ARBA00033227"/>
    </source>
</evidence>
<dbReference type="GO" id="GO:0005829">
    <property type="term" value="C:cytosol"/>
    <property type="evidence" value="ECO:0007669"/>
    <property type="project" value="TreeGrafter"/>
</dbReference>
<dbReference type="CDD" id="cd13834">
    <property type="entry name" value="HU_like"/>
    <property type="match status" value="1"/>
</dbReference>
<dbReference type="PANTHER" id="PTHR33175:SF13">
    <property type="entry name" value="HISTONE-LIKE PROTEIN"/>
    <property type="match status" value="1"/>
</dbReference>